<evidence type="ECO:0000313" key="1">
    <source>
        <dbReference type="EMBL" id="BBY23646.1"/>
    </source>
</evidence>
<dbReference type="KEGG" id="msto:MSTO_38510"/>
<dbReference type="AlphaFoldDB" id="A0A7I7QC78"/>
<name>A0A7I7QC78_9MYCO</name>
<proteinExistence type="predicted"/>
<dbReference type="EMBL" id="AP022587">
    <property type="protein sequence ID" value="BBY23646.1"/>
    <property type="molecule type" value="Genomic_DNA"/>
</dbReference>
<keyword evidence="2" id="KW-1185">Reference proteome</keyword>
<organism evidence="1 2">
    <name type="scientific">Mycobacterium stomatepiae</name>
    <dbReference type="NCBI Taxonomy" id="470076"/>
    <lineage>
        <taxon>Bacteria</taxon>
        <taxon>Bacillati</taxon>
        <taxon>Actinomycetota</taxon>
        <taxon>Actinomycetes</taxon>
        <taxon>Mycobacteriales</taxon>
        <taxon>Mycobacteriaceae</taxon>
        <taxon>Mycobacterium</taxon>
        <taxon>Mycobacterium simiae complex</taxon>
    </lineage>
</organism>
<reference evidence="1 2" key="1">
    <citation type="journal article" date="2019" name="Emerg. Microbes Infect.">
        <title>Comprehensive subspecies identification of 175 nontuberculous mycobacteria species based on 7547 genomic profiles.</title>
        <authorList>
            <person name="Matsumoto Y."/>
            <person name="Kinjo T."/>
            <person name="Motooka D."/>
            <person name="Nabeya D."/>
            <person name="Jung N."/>
            <person name="Uechi K."/>
            <person name="Horii T."/>
            <person name="Iida T."/>
            <person name="Fujita J."/>
            <person name="Nakamura S."/>
        </authorList>
    </citation>
    <scope>NUCLEOTIDE SEQUENCE [LARGE SCALE GENOMIC DNA]</scope>
    <source>
        <strain evidence="1 2">JCM 17783</strain>
    </source>
</reference>
<evidence type="ECO:0000313" key="2">
    <source>
        <dbReference type="Proteomes" id="UP000467130"/>
    </source>
</evidence>
<gene>
    <name evidence="1" type="ORF">MSTO_38510</name>
</gene>
<dbReference type="Proteomes" id="UP000467130">
    <property type="component" value="Chromosome"/>
</dbReference>
<sequence length="61" mass="6573">MAIALSRLPNKLWTVPRDTPAASATAVKENRRGPSWRSVSDAAVNNVFGTVRFSRAASTDT</sequence>
<protein>
    <submittedName>
        <fullName evidence="1">Uncharacterized protein</fullName>
    </submittedName>
</protein>
<accession>A0A7I7QC78</accession>